<organism evidence="2">
    <name type="scientific">Capitella teleta</name>
    <name type="common">Polychaete worm</name>
    <dbReference type="NCBI Taxonomy" id="283909"/>
    <lineage>
        <taxon>Eukaryota</taxon>
        <taxon>Metazoa</taxon>
        <taxon>Spiralia</taxon>
        <taxon>Lophotrochozoa</taxon>
        <taxon>Annelida</taxon>
        <taxon>Polychaeta</taxon>
        <taxon>Sedentaria</taxon>
        <taxon>Scolecida</taxon>
        <taxon>Capitellidae</taxon>
        <taxon>Capitella</taxon>
    </lineage>
</organism>
<dbReference type="EMBL" id="KB300985">
    <property type="protein sequence ID" value="ELU06045.1"/>
    <property type="molecule type" value="Genomic_DNA"/>
</dbReference>
<feature type="chain" id="PRO_5011952030" evidence="1">
    <location>
        <begin position="16"/>
        <end position="207"/>
    </location>
</feature>
<evidence type="ECO:0000256" key="1">
    <source>
        <dbReference type="SAM" id="SignalP"/>
    </source>
</evidence>
<proteinExistence type="predicted"/>
<dbReference type="Gene3D" id="1.20.120.20">
    <property type="entry name" value="Apolipoprotein"/>
    <property type="match status" value="1"/>
</dbReference>
<reference evidence="4" key="1">
    <citation type="submission" date="2012-12" db="EMBL/GenBank/DDBJ databases">
        <authorList>
            <person name="Hellsten U."/>
            <person name="Grimwood J."/>
            <person name="Chapman J.A."/>
            <person name="Shapiro H."/>
            <person name="Aerts A."/>
            <person name="Otillar R.P."/>
            <person name="Terry A.Y."/>
            <person name="Boore J.L."/>
            <person name="Simakov O."/>
            <person name="Marletaz F."/>
            <person name="Cho S.-J."/>
            <person name="Edsinger-Gonzales E."/>
            <person name="Havlak P."/>
            <person name="Kuo D.-H."/>
            <person name="Larsson T."/>
            <person name="Lv J."/>
            <person name="Arendt D."/>
            <person name="Savage R."/>
            <person name="Osoegawa K."/>
            <person name="de Jong P."/>
            <person name="Lindberg D.R."/>
            <person name="Seaver E.C."/>
            <person name="Weisblat D.A."/>
            <person name="Putnam N.H."/>
            <person name="Grigoriev I.V."/>
            <person name="Rokhsar D.S."/>
        </authorList>
    </citation>
    <scope>NUCLEOTIDE SEQUENCE</scope>
    <source>
        <strain evidence="4">I ESC-2004</strain>
    </source>
</reference>
<reference evidence="2 4" key="2">
    <citation type="journal article" date="2013" name="Nature">
        <title>Insights into bilaterian evolution from three spiralian genomes.</title>
        <authorList>
            <person name="Simakov O."/>
            <person name="Marletaz F."/>
            <person name="Cho S.J."/>
            <person name="Edsinger-Gonzales E."/>
            <person name="Havlak P."/>
            <person name="Hellsten U."/>
            <person name="Kuo D.H."/>
            <person name="Larsson T."/>
            <person name="Lv J."/>
            <person name="Arendt D."/>
            <person name="Savage R."/>
            <person name="Osoegawa K."/>
            <person name="de Jong P."/>
            <person name="Grimwood J."/>
            <person name="Chapman J.A."/>
            <person name="Shapiro H."/>
            <person name="Aerts A."/>
            <person name="Otillar R.P."/>
            <person name="Terry A.Y."/>
            <person name="Boore J.L."/>
            <person name="Grigoriev I.V."/>
            <person name="Lindberg D.R."/>
            <person name="Seaver E.C."/>
            <person name="Weisblat D.A."/>
            <person name="Putnam N.H."/>
            <person name="Rokhsar D.S."/>
        </authorList>
    </citation>
    <scope>NUCLEOTIDE SEQUENCE</scope>
    <source>
        <strain evidence="2 4">I ESC-2004</strain>
    </source>
</reference>
<protein>
    <submittedName>
        <fullName evidence="2 3">Uncharacterized protein</fullName>
    </submittedName>
</protein>
<evidence type="ECO:0000313" key="2">
    <source>
        <dbReference type="EMBL" id="ELU06045.1"/>
    </source>
</evidence>
<keyword evidence="4" id="KW-1185">Reference proteome</keyword>
<keyword evidence="1" id="KW-0732">Signal</keyword>
<dbReference type="EMBL" id="AMQN01007608">
    <property type="status" value="NOT_ANNOTATED_CDS"/>
    <property type="molecule type" value="Genomic_DNA"/>
</dbReference>
<dbReference type="HOGENOM" id="CLU_085925_0_0_1"/>
<dbReference type="AlphaFoldDB" id="R7UIQ9"/>
<feature type="non-terminal residue" evidence="2">
    <location>
        <position position="207"/>
    </location>
</feature>
<name>R7UIQ9_CAPTE</name>
<evidence type="ECO:0000313" key="3">
    <source>
        <dbReference type="EnsemblMetazoa" id="CapteP188572"/>
    </source>
</evidence>
<evidence type="ECO:0000313" key="4">
    <source>
        <dbReference type="Proteomes" id="UP000014760"/>
    </source>
</evidence>
<sequence length="207" mass="23731">MKAILLIVLLHSGLAQQSDEEAEGRVSRLDARLQHVEQAIERLAQVMEDGLLAMERRMTARISPQEQRQCCDFASSMVRDFNQLHIELLGERSLTVDSKLQEMREDVQSAVDHVSTIEDRIAASNSRLTTQMDHRFNDLQVVTRATEERLTSNNVDLRENVTSLITEFTDRLTERIDDRISDLENRTRVIHVKRSMIASVYVDPTGQ</sequence>
<feature type="signal peptide" evidence="1">
    <location>
        <begin position="1"/>
        <end position="15"/>
    </location>
</feature>
<reference evidence="3" key="3">
    <citation type="submission" date="2015-06" db="UniProtKB">
        <authorList>
            <consortium name="EnsemblMetazoa"/>
        </authorList>
    </citation>
    <scope>IDENTIFICATION</scope>
</reference>
<accession>R7UIQ9</accession>
<dbReference type="EnsemblMetazoa" id="CapteT188572">
    <property type="protein sequence ID" value="CapteP188572"/>
    <property type="gene ID" value="CapteG188572"/>
</dbReference>
<dbReference type="Proteomes" id="UP000014760">
    <property type="component" value="Unassembled WGS sequence"/>
</dbReference>
<gene>
    <name evidence="2" type="ORF">CAPTEDRAFT_188572</name>
</gene>